<feature type="repeat" description="ANK" evidence="3">
    <location>
        <begin position="247"/>
        <end position="279"/>
    </location>
</feature>
<keyword evidence="1" id="KW-0677">Repeat</keyword>
<keyword evidence="2 3" id="KW-0040">ANK repeat</keyword>
<name>A0A5A8DSD6_CAFRO</name>
<dbReference type="Pfam" id="PF12796">
    <property type="entry name" value="Ank_2"/>
    <property type="match status" value="3"/>
</dbReference>
<feature type="compositionally biased region" description="Basic and acidic residues" evidence="4">
    <location>
        <begin position="1"/>
        <end position="11"/>
    </location>
</feature>
<evidence type="ECO:0000256" key="1">
    <source>
        <dbReference type="ARBA" id="ARBA00022737"/>
    </source>
</evidence>
<dbReference type="PANTHER" id="PTHR24198">
    <property type="entry name" value="ANKYRIN REPEAT AND PROTEIN KINASE DOMAIN-CONTAINING PROTEIN"/>
    <property type="match status" value="1"/>
</dbReference>
<proteinExistence type="predicted"/>
<dbReference type="Proteomes" id="UP000325113">
    <property type="component" value="Unassembled WGS sequence"/>
</dbReference>
<comment type="caution">
    <text evidence="5">The sequence shown here is derived from an EMBL/GenBank/DDBJ whole genome shotgun (WGS) entry which is preliminary data.</text>
</comment>
<feature type="repeat" description="ANK" evidence="3">
    <location>
        <begin position="213"/>
        <end position="245"/>
    </location>
</feature>
<reference evidence="5 6" key="1">
    <citation type="submission" date="2019-07" db="EMBL/GenBank/DDBJ databases">
        <title>Genomes of Cafeteria roenbergensis.</title>
        <authorList>
            <person name="Fischer M.G."/>
            <person name="Hackl T."/>
            <person name="Roman M."/>
        </authorList>
    </citation>
    <scope>NUCLEOTIDE SEQUENCE [LARGE SCALE GENOMIC DNA]</scope>
    <source>
        <strain evidence="5 6">Cflag</strain>
    </source>
</reference>
<dbReference type="PANTHER" id="PTHR24198:SF165">
    <property type="entry name" value="ANKYRIN REPEAT-CONTAINING PROTEIN-RELATED"/>
    <property type="match status" value="1"/>
</dbReference>
<evidence type="ECO:0000256" key="3">
    <source>
        <dbReference type="PROSITE-ProRule" id="PRU00023"/>
    </source>
</evidence>
<feature type="repeat" description="ANK" evidence="3">
    <location>
        <begin position="140"/>
        <end position="172"/>
    </location>
</feature>
<evidence type="ECO:0000256" key="4">
    <source>
        <dbReference type="SAM" id="MobiDB-lite"/>
    </source>
</evidence>
<dbReference type="PROSITE" id="PS50297">
    <property type="entry name" value="ANK_REP_REGION"/>
    <property type="match status" value="5"/>
</dbReference>
<dbReference type="SUPFAM" id="SSF48403">
    <property type="entry name" value="Ankyrin repeat"/>
    <property type="match status" value="1"/>
</dbReference>
<accession>A0A5A8DSD6</accession>
<dbReference type="EMBL" id="VLTM01000007">
    <property type="protein sequence ID" value="KAA0166760.1"/>
    <property type="molecule type" value="Genomic_DNA"/>
</dbReference>
<protein>
    <submittedName>
        <fullName evidence="5">Uncharacterized protein</fullName>
    </submittedName>
</protein>
<dbReference type="InterPro" id="IPR002110">
    <property type="entry name" value="Ankyrin_rpt"/>
</dbReference>
<gene>
    <name evidence="5" type="ORF">FNF31_01135</name>
</gene>
<feature type="repeat" description="ANK" evidence="3">
    <location>
        <begin position="180"/>
        <end position="212"/>
    </location>
</feature>
<dbReference type="PRINTS" id="PR01415">
    <property type="entry name" value="ANKYRIN"/>
</dbReference>
<feature type="region of interest" description="Disordered" evidence="4">
    <location>
        <begin position="1"/>
        <end position="73"/>
    </location>
</feature>
<evidence type="ECO:0000313" key="5">
    <source>
        <dbReference type="EMBL" id="KAA0166760.1"/>
    </source>
</evidence>
<sequence length="416" mass="44379">MANAHQPDDAVTRSPPVLKAARAAPDYDEPERAPEHDWPKGAPEHDWPKGAPDYDESEGARRHPAHLPFGSGLEREPALNQACRTGQVETAASLLANGADPNEQTGAGVLPLFDAARNGHTEIVALLLEHRADVNLADSEGNTALMAAAESGNTEVAKMLLGHGADAEAKNEVWLVASLFRSTALVLACCGGHTELAALLVDHGANVNTVGQDNCTALHFASLLGHEQTARWLLDHGAEVDVKGSSDLLTAFHVACKKGNTAMAKLLLDHGADVNTCARDGHPAMVHACASGCVELVALLLDRGVNKDCEYGFLNLAIQKAIHGDHFEVLALMLSEEAALDPSLESFSKDLVNAPGHIPAQIVQRLIACGARVPGKSAQEARDGPATVEQVDQALERLQRWRRRRALVHWQSTKCD</sequence>
<evidence type="ECO:0000313" key="6">
    <source>
        <dbReference type="Proteomes" id="UP000325113"/>
    </source>
</evidence>
<dbReference type="SMART" id="SM00248">
    <property type="entry name" value="ANK"/>
    <property type="match status" value="8"/>
</dbReference>
<feature type="compositionally biased region" description="Basic and acidic residues" evidence="4">
    <location>
        <begin position="30"/>
        <end position="48"/>
    </location>
</feature>
<dbReference type="InterPro" id="IPR036770">
    <property type="entry name" value="Ankyrin_rpt-contain_sf"/>
</dbReference>
<organism evidence="5 6">
    <name type="scientific">Cafeteria roenbergensis</name>
    <name type="common">Marine flagellate</name>
    <dbReference type="NCBI Taxonomy" id="33653"/>
    <lineage>
        <taxon>Eukaryota</taxon>
        <taxon>Sar</taxon>
        <taxon>Stramenopiles</taxon>
        <taxon>Bigyra</taxon>
        <taxon>Opalozoa</taxon>
        <taxon>Bicosoecida</taxon>
        <taxon>Cafeteriaceae</taxon>
        <taxon>Cafeteria</taxon>
    </lineage>
</organism>
<dbReference type="Gene3D" id="1.25.40.20">
    <property type="entry name" value="Ankyrin repeat-containing domain"/>
    <property type="match status" value="3"/>
</dbReference>
<feature type="repeat" description="ANK" evidence="3">
    <location>
        <begin position="107"/>
        <end position="139"/>
    </location>
</feature>
<evidence type="ECO:0000256" key="2">
    <source>
        <dbReference type="ARBA" id="ARBA00023043"/>
    </source>
</evidence>
<dbReference type="AlphaFoldDB" id="A0A5A8DSD6"/>
<dbReference type="PROSITE" id="PS50088">
    <property type="entry name" value="ANK_REPEAT"/>
    <property type="match status" value="5"/>
</dbReference>